<proteinExistence type="predicted"/>
<reference evidence="1" key="1">
    <citation type="submission" date="2022-08" db="EMBL/GenBank/DDBJ databases">
        <title>Nisaea acidiphila sp. nov., isolated from a marine algal debris and emended description of the genus Nisaea Urios et al. 2008.</title>
        <authorList>
            <person name="Kwon K."/>
        </authorList>
    </citation>
    <scope>NUCLEOTIDE SEQUENCE</scope>
    <source>
        <strain evidence="1">MEBiC11861</strain>
    </source>
</reference>
<dbReference type="GO" id="GO:0016811">
    <property type="term" value="F:hydrolase activity, acting on carbon-nitrogen (but not peptide) bonds, in linear amides"/>
    <property type="evidence" value="ECO:0007669"/>
    <property type="project" value="InterPro"/>
</dbReference>
<dbReference type="EMBL" id="CP102480">
    <property type="protein sequence ID" value="UUX48610.1"/>
    <property type="molecule type" value="Genomic_DNA"/>
</dbReference>
<dbReference type="Gene3D" id="3.10.28.20">
    <property type="entry name" value="Acetamidase/Formamidase-like domains"/>
    <property type="match status" value="1"/>
</dbReference>
<dbReference type="KEGG" id="naci:NUH88_14470"/>
<organism evidence="1 2">
    <name type="scientific">Nisaea acidiphila</name>
    <dbReference type="NCBI Taxonomy" id="1862145"/>
    <lineage>
        <taxon>Bacteria</taxon>
        <taxon>Pseudomonadati</taxon>
        <taxon>Pseudomonadota</taxon>
        <taxon>Alphaproteobacteria</taxon>
        <taxon>Rhodospirillales</taxon>
        <taxon>Thalassobaculaceae</taxon>
        <taxon>Nisaea</taxon>
    </lineage>
</organism>
<dbReference type="Proteomes" id="UP001060336">
    <property type="component" value="Chromosome"/>
</dbReference>
<protein>
    <submittedName>
        <fullName evidence="1">Acetamidase/formamidase family protein</fullName>
    </submittedName>
</protein>
<name>A0A9J7ANW4_9PROT</name>
<dbReference type="Gene3D" id="2.60.120.580">
    <property type="entry name" value="Acetamidase/Formamidase-like domains"/>
    <property type="match status" value="2"/>
</dbReference>
<dbReference type="Pfam" id="PF03069">
    <property type="entry name" value="FmdA_AmdA"/>
    <property type="match status" value="2"/>
</dbReference>
<dbReference type="RefSeq" id="WP_257767117.1">
    <property type="nucleotide sequence ID" value="NZ_CP102480.1"/>
</dbReference>
<evidence type="ECO:0000313" key="1">
    <source>
        <dbReference type="EMBL" id="UUX48610.1"/>
    </source>
</evidence>
<dbReference type="InterPro" id="IPR004304">
    <property type="entry name" value="FmdA_AmdA"/>
</dbReference>
<gene>
    <name evidence="1" type="ORF">NUH88_14470</name>
</gene>
<dbReference type="PANTHER" id="PTHR31891">
    <property type="entry name" value="FORMAMIDASE C869.04-RELATED"/>
    <property type="match status" value="1"/>
</dbReference>
<dbReference type="SUPFAM" id="SSF141130">
    <property type="entry name" value="Acetamidase/Formamidase-like"/>
    <property type="match status" value="1"/>
</dbReference>
<accession>A0A9J7ANW4</accession>
<evidence type="ECO:0000313" key="2">
    <source>
        <dbReference type="Proteomes" id="UP001060336"/>
    </source>
</evidence>
<dbReference type="PANTHER" id="PTHR31891:SF1">
    <property type="entry name" value="FORMAMIDASE C869.04-RELATED"/>
    <property type="match status" value="1"/>
</dbReference>
<keyword evidence="2" id="KW-1185">Reference proteome</keyword>
<sequence length="313" mass="33810">MSGYRLESSPNTVHWGFFDAGLEPVLKVASGDEVTIATISGDKPALPGPGYTVLPEHREVIETMRPGLPGHILTGPVHVEGAKPGHVLQVDILDVKPRQDWGFNYSAPLKGALPDDFDEVTHTIIAIDAERNVGRLPWGLELPLAPFFGVMGVAPPPAWGRVSTIQPRANGGNLDNKELVAGTTLFLPVFVEGALFSAGDGHGAQGDGEVCVTAIEMALEGRFRLTVREDMSLPLPRAETADHFITMAFNEDLDEAGREALRQMLDLITERTNRSRPEAYMLCSLAADLRVTQMVNGNKGIHVMLAKHLLDAG</sequence>
<dbReference type="AlphaFoldDB" id="A0A9J7ANW4"/>